<reference evidence="1" key="1">
    <citation type="submission" date="2017-08" db="EMBL/GenBank/DDBJ databases">
        <authorList>
            <person name="Polle J.E."/>
            <person name="Barry K."/>
            <person name="Cushman J."/>
            <person name="Schmutz J."/>
            <person name="Tran D."/>
            <person name="Hathwaick L.T."/>
            <person name="Yim W.C."/>
            <person name="Jenkins J."/>
            <person name="Mckie-Krisberg Z.M."/>
            <person name="Prochnik S."/>
            <person name="Lindquist E."/>
            <person name="Dockter R.B."/>
            <person name="Adam C."/>
            <person name="Molina H."/>
            <person name="Bunkerborg J."/>
            <person name="Jin E."/>
            <person name="Buchheim M."/>
            <person name="Magnuson J."/>
        </authorList>
    </citation>
    <scope>NUCLEOTIDE SEQUENCE</scope>
    <source>
        <strain evidence="1">CCAP 19/18</strain>
    </source>
</reference>
<sequence length="93" mass="10403">MIVRSDIFFHCALDAAFAEDPVSAGRSFSFVEFLETVRNGRDTDACTPFLAQQCGSNAGCPRLVNAQFWENAGFFLFLVNMKQVRHAHVSPWS</sequence>
<evidence type="ECO:0000313" key="2">
    <source>
        <dbReference type="Proteomes" id="UP000815325"/>
    </source>
</evidence>
<dbReference type="Proteomes" id="UP000815325">
    <property type="component" value="Unassembled WGS sequence"/>
</dbReference>
<organism evidence="1 2">
    <name type="scientific">Dunaliella salina</name>
    <name type="common">Green alga</name>
    <name type="synonym">Protococcus salinus</name>
    <dbReference type="NCBI Taxonomy" id="3046"/>
    <lineage>
        <taxon>Eukaryota</taxon>
        <taxon>Viridiplantae</taxon>
        <taxon>Chlorophyta</taxon>
        <taxon>core chlorophytes</taxon>
        <taxon>Chlorophyceae</taxon>
        <taxon>CS clade</taxon>
        <taxon>Chlamydomonadales</taxon>
        <taxon>Dunaliellaceae</taxon>
        <taxon>Dunaliella</taxon>
    </lineage>
</organism>
<evidence type="ECO:0000313" key="1">
    <source>
        <dbReference type="EMBL" id="KAF5831499.1"/>
    </source>
</evidence>
<evidence type="ECO:0008006" key="3">
    <source>
        <dbReference type="Google" id="ProtNLM"/>
    </source>
</evidence>
<proteinExistence type="predicted"/>
<gene>
    <name evidence="1" type="ORF">DUNSADRAFT_13030</name>
</gene>
<comment type="caution">
    <text evidence="1">The sequence shown here is derived from an EMBL/GenBank/DDBJ whole genome shotgun (WGS) entry which is preliminary data.</text>
</comment>
<protein>
    <recommendedName>
        <fullName evidence="3">Encoded protein</fullName>
    </recommendedName>
</protein>
<accession>A0ABQ7GA65</accession>
<dbReference type="EMBL" id="MU069943">
    <property type="protein sequence ID" value="KAF5831499.1"/>
    <property type="molecule type" value="Genomic_DNA"/>
</dbReference>
<name>A0ABQ7GA65_DUNSA</name>
<keyword evidence="2" id="KW-1185">Reference proteome</keyword>